<evidence type="ECO:0000256" key="1">
    <source>
        <dbReference type="ARBA" id="ARBA00022676"/>
    </source>
</evidence>
<accession>A0ABU5PQI7</accession>
<dbReference type="PANTHER" id="PTHR34106">
    <property type="entry name" value="GLYCOSIDASE"/>
    <property type="match status" value="1"/>
</dbReference>
<proteinExistence type="inferred from homology"/>
<dbReference type="PIRSF" id="PIRSF016202">
    <property type="entry name" value="PH1107"/>
    <property type="match status" value="1"/>
</dbReference>
<name>A0ABU5PQI7_9BACL</name>
<dbReference type="Proteomes" id="UP001292216">
    <property type="component" value="Unassembled WGS sequence"/>
</dbReference>
<dbReference type="EMBL" id="JAYERP010000001">
    <property type="protein sequence ID" value="MEA3572210.1"/>
    <property type="molecule type" value="Genomic_DNA"/>
</dbReference>
<evidence type="ECO:0000313" key="4">
    <source>
        <dbReference type="EMBL" id="MEA3572210.1"/>
    </source>
</evidence>
<dbReference type="RefSeq" id="WP_009223904.1">
    <property type="nucleotide sequence ID" value="NZ_CBCSKM010000014.1"/>
</dbReference>
<gene>
    <name evidence="4" type="ORF">U9M73_19995</name>
</gene>
<dbReference type="InterPro" id="IPR023296">
    <property type="entry name" value="Glyco_hydro_beta-prop_sf"/>
</dbReference>
<evidence type="ECO:0000313" key="5">
    <source>
        <dbReference type="Proteomes" id="UP001292216"/>
    </source>
</evidence>
<dbReference type="CDD" id="cd08993">
    <property type="entry name" value="GH130"/>
    <property type="match status" value="1"/>
</dbReference>
<comment type="caution">
    <text evidence="4">The sequence shown here is derived from an EMBL/GenBank/DDBJ whole genome shotgun (WGS) entry which is preliminary data.</text>
</comment>
<evidence type="ECO:0000256" key="2">
    <source>
        <dbReference type="ARBA" id="ARBA00022679"/>
    </source>
</evidence>
<dbReference type="Gene3D" id="2.115.10.20">
    <property type="entry name" value="Glycosyl hydrolase domain, family 43"/>
    <property type="match status" value="1"/>
</dbReference>
<dbReference type="InterPro" id="IPR007184">
    <property type="entry name" value="Mannoside_phosphorylase"/>
</dbReference>
<reference evidence="4 5" key="1">
    <citation type="submission" date="2023-12" db="EMBL/GenBank/DDBJ databases">
        <title>Whole genome sequencing of Paenibacillus phoenicis isolated from the Phoenix Mars Lander spacecraft assembly facility.</title>
        <authorList>
            <person name="Garcia A."/>
            <person name="Venkateswaran K."/>
        </authorList>
    </citation>
    <scope>NUCLEOTIDE SEQUENCE [LARGE SCALE GENOMIC DNA]</scope>
    <source>
        <strain evidence="4 5">3PO2SA</strain>
    </source>
</reference>
<keyword evidence="4" id="KW-0378">Hydrolase</keyword>
<keyword evidence="5" id="KW-1185">Reference proteome</keyword>
<comment type="similarity">
    <text evidence="3">Belongs to the glycosyl hydrolase 130 family.</text>
</comment>
<keyword evidence="2" id="KW-0808">Transferase</keyword>
<dbReference type="Pfam" id="PF04041">
    <property type="entry name" value="Glyco_hydro_130"/>
    <property type="match status" value="1"/>
</dbReference>
<protein>
    <submittedName>
        <fullName evidence="4">Glycoside hydrolase family 130 protein</fullName>
    </submittedName>
</protein>
<sequence length="332" mass="37472">MSKIIGEPLKNIPWQDKPAGSNAPVWRYSQNPIIERHAIPNSNSVFNSAVVPFEGGFAGVFRCDSRSVSMDIFAGFSDDGINWKINHEPIQFEGDEEVTKREYRYDPRVCKIGDRYYITWCNGYHGPTIGIAYTTDFKTFHQLENAFLPYNRNGVLFPRKIGERYAMLSRPSDTGHTPFGDIFYSESPDLTFWGKHRYVMGTINGDASAWQSKKIGPGPVPIETDQGWLLIYHGVINTCNGFVYRMGCALLDIDKPWIVKARSRNYILGPEELYECVGDVPNVTFPCAALTDAETGRIAIYYGCADTVTGLAFTTVDELLKYMEEYPLETEA</sequence>
<organism evidence="4 5">
    <name type="scientific">Paenibacillus phoenicis</name>
    <dbReference type="NCBI Taxonomy" id="554117"/>
    <lineage>
        <taxon>Bacteria</taxon>
        <taxon>Bacillati</taxon>
        <taxon>Bacillota</taxon>
        <taxon>Bacilli</taxon>
        <taxon>Bacillales</taxon>
        <taxon>Paenibacillaceae</taxon>
        <taxon>Paenibacillus</taxon>
    </lineage>
</organism>
<dbReference type="GO" id="GO:0016787">
    <property type="term" value="F:hydrolase activity"/>
    <property type="evidence" value="ECO:0007669"/>
    <property type="project" value="UniProtKB-KW"/>
</dbReference>
<keyword evidence="1" id="KW-0328">Glycosyltransferase</keyword>
<dbReference type="PANTHER" id="PTHR34106:SF1">
    <property type="entry name" value="1,4-BETA-MANNOSYL-N-ACETYLGLUCOSAMINE PHOSPHORYLASE"/>
    <property type="match status" value="1"/>
</dbReference>
<dbReference type="SUPFAM" id="SSF75005">
    <property type="entry name" value="Arabinanase/levansucrase/invertase"/>
    <property type="match status" value="1"/>
</dbReference>
<evidence type="ECO:0000256" key="3">
    <source>
        <dbReference type="ARBA" id="ARBA00024356"/>
    </source>
</evidence>